<reference evidence="1 2" key="1">
    <citation type="submission" date="2015-09" db="EMBL/GenBank/DDBJ databases">
        <title>A metagenomics-based metabolic model of nitrate-dependent anaerobic oxidation of methane by Methanoperedens-like archaea.</title>
        <authorList>
            <person name="Arshad A."/>
            <person name="Speth D.R."/>
            <person name="De Graaf R.M."/>
            <person name="Op Den Camp H.J."/>
            <person name="Jetten M.S."/>
            <person name="Welte C.U."/>
        </authorList>
    </citation>
    <scope>NUCLEOTIDE SEQUENCE [LARGE SCALE GENOMIC DNA]</scope>
</reference>
<accession>A0A0P7ZCE2</accession>
<evidence type="ECO:0000313" key="2">
    <source>
        <dbReference type="Proteomes" id="UP000050360"/>
    </source>
</evidence>
<dbReference type="AlphaFoldDB" id="A0A0P7ZCE2"/>
<dbReference type="PROSITE" id="PS51257">
    <property type="entry name" value="PROKAR_LIPOPROTEIN"/>
    <property type="match status" value="1"/>
</dbReference>
<dbReference type="Proteomes" id="UP000050360">
    <property type="component" value="Unassembled WGS sequence"/>
</dbReference>
<organism evidence="1 2">
    <name type="scientific">Candidatus Methanoperedens nitratireducens</name>
    <dbReference type="NCBI Taxonomy" id="1392998"/>
    <lineage>
        <taxon>Archaea</taxon>
        <taxon>Methanobacteriati</taxon>
        <taxon>Methanobacteriota</taxon>
        <taxon>Stenosarchaea group</taxon>
        <taxon>Methanomicrobia</taxon>
        <taxon>Methanosarcinales</taxon>
        <taxon>ANME-2 cluster</taxon>
        <taxon>Candidatus Methanoperedentaceae</taxon>
        <taxon>Candidatus Methanoperedens</taxon>
    </lineage>
</organism>
<dbReference type="EMBL" id="LKCM01000241">
    <property type="protein sequence ID" value="KPQ42316.1"/>
    <property type="molecule type" value="Genomic_DNA"/>
</dbReference>
<sequence>MKINKLYLIILVMLATQIISGCIDQSSITGSKNDYTPEDIVKTYGISGKLSSKAEAEEFFVKFYENSKTFPKEFIPEWIDGFGLNLENNTIDELKKNINEKTTAVFIANNTYYIYSLKNTTWVYFVANSNMNPIDRYLKEYTNKQKEILRERYKLALSDDLIEKTQTRRKTIEDFYNVQKKLLLKNATIKYNGDTSPQQLSDLINEFDPELVKNPNSNGILNENNIIIVRKKDIDYADDINNPTENLLYLYFRRPEPILIIDDKTMLIKYANFGGYDYSYRNIEYID</sequence>
<name>A0A0P7ZCE2_9EURY</name>
<proteinExistence type="predicted"/>
<evidence type="ECO:0008006" key="3">
    <source>
        <dbReference type="Google" id="ProtNLM"/>
    </source>
</evidence>
<gene>
    <name evidence="1" type="ORF">MPEBLZ_03140</name>
</gene>
<evidence type="ECO:0000313" key="1">
    <source>
        <dbReference type="EMBL" id="KPQ42316.1"/>
    </source>
</evidence>
<comment type="caution">
    <text evidence="1">The sequence shown here is derived from an EMBL/GenBank/DDBJ whole genome shotgun (WGS) entry which is preliminary data.</text>
</comment>
<protein>
    <recommendedName>
        <fullName evidence="3">Lipoprotein</fullName>
    </recommendedName>
</protein>